<dbReference type="EMBL" id="MKKU01000020">
    <property type="protein sequence ID" value="RNF26997.1"/>
    <property type="molecule type" value="Genomic_DNA"/>
</dbReference>
<dbReference type="OrthoDB" id="273892at2759"/>
<organism evidence="2 3">
    <name type="scientific">Trypanosoma conorhini</name>
    <dbReference type="NCBI Taxonomy" id="83891"/>
    <lineage>
        <taxon>Eukaryota</taxon>
        <taxon>Discoba</taxon>
        <taxon>Euglenozoa</taxon>
        <taxon>Kinetoplastea</taxon>
        <taxon>Metakinetoplastina</taxon>
        <taxon>Trypanosomatida</taxon>
        <taxon>Trypanosomatidae</taxon>
        <taxon>Trypanosoma</taxon>
    </lineage>
</organism>
<evidence type="ECO:0000313" key="2">
    <source>
        <dbReference type="EMBL" id="RNF26997.1"/>
    </source>
</evidence>
<dbReference type="Proteomes" id="UP000284403">
    <property type="component" value="Unassembled WGS sequence"/>
</dbReference>
<comment type="caution">
    <text evidence="2">The sequence shown here is derived from an EMBL/GenBank/DDBJ whole genome shotgun (WGS) entry which is preliminary data.</text>
</comment>
<feature type="region of interest" description="Disordered" evidence="1">
    <location>
        <begin position="727"/>
        <end position="754"/>
    </location>
</feature>
<sequence length="772" mass="84246">MRVAGCARINGPFLLNASVALRASARCLSLSELAKVFAEMSEPSTAPAATGAAAAAASAGAAQRENAASMNIGALPPGDHEVSRSIETKGSGLKSSRGSFDSGVVTFSPAYTKTLRDMSGTQLALALEKESKQQHLGHMMQCLAEVWRRLRAASLMGVAITEEEARGEVENNGWSVSLFRSDDVLESVLRLFAKTNLDEVQQSHRLFRELRDEGVGEEWVTELGCLLIQWLTDRAASLSPFRSVTFLHLIAQQKVFHSDAVLQTLRDNVEVHIARDAGRHTRSASSNASSPFSVSADGAGAFDLSVFAMLLDAMARWQLGCVRLLGSDAAVPPNRFHEGSNVTATITRLQHPILDVAFYEVVVGRLLLGVREGSLHLTRHGSPSTFFFLALALAKIRWFRPDCAEVLLPQLHEALRVFPGQYLGVVLLLGRREVKVCSVATTELLLQTLIDTMQKRGQRYIPADGRKRHGPDGVVLSTPAAPLQGTDASSWVAMGCAHEEDVSTAVATPDVDADEDDLQLFSASSPVGSVRGKGVMQVSANNAVKSGVSSQTSSAAFTTSFMDLRSVPLFLDSLNHILTTTLEHCSVQGKTAQLEALNAKAETLYEALLNDTHGGVKSLHTLQERPALSEKLLAAVLRIPRKTHHPLLIELAYVFTRHVGVRHVASQDSSKATLLASHWQWRTLTLVDLLVRRGVILPDTYVMTDAVIQLAPRVLSAVEAEKRRLLELHHESQKRQEKQQGREKKRKQKKTVRTSAVFAKFSRTVVQMKQQM</sequence>
<dbReference type="GeneID" id="40314364"/>
<dbReference type="AlphaFoldDB" id="A0A3R7M5K3"/>
<feature type="region of interest" description="Disordered" evidence="1">
    <location>
        <begin position="74"/>
        <end position="96"/>
    </location>
</feature>
<protein>
    <submittedName>
        <fullName evidence="2">Uncharacterized protein</fullName>
    </submittedName>
</protein>
<evidence type="ECO:0000313" key="3">
    <source>
        <dbReference type="Proteomes" id="UP000284403"/>
    </source>
</evidence>
<gene>
    <name evidence="2" type="ORF">Tco025E_00753</name>
</gene>
<reference evidence="2 3" key="1">
    <citation type="journal article" date="2018" name="BMC Genomics">
        <title>Genomic comparison of Trypanosoma conorhini and Trypanosoma rangeli to Trypanosoma cruzi strains of high and low virulence.</title>
        <authorList>
            <person name="Bradwell K.R."/>
            <person name="Koparde V.N."/>
            <person name="Matveyev A.V."/>
            <person name="Serrano M.G."/>
            <person name="Alves J.M."/>
            <person name="Parikh H."/>
            <person name="Huang B."/>
            <person name="Lee V."/>
            <person name="Espinosa-Alvarez O."/>
            <person name="Ortiz P.A."/>
            <person name="Costa-Martins A.G."/>
            <person name="Teixeira M.M."/>
            <person name="Buck G.A."/>
        </authorList>
    </citation>
    <scope>NUCLEOTIDE SEQUENCE [LARGE SCALE GENOMIC DNA]</scope>
    <source>
        <strain evidence="2 3">025E</strain>
    </source>
</reference>
<feature type="compositionally biased region" description="Basic and acidic residues" evidence="1">
    <location>
        <begin position="78"/>
        <end position="87"/>
    </location>
</feature>
<feature type="compositionally biased region" description="Basic residues" evidence="1">
    <location>
        <begin position="743"/>
        <end position="752"/>
    </location>
</feature>
<accession>A0A3R7M5K3</accession>
<feature type="compositionally biased region" description="Basic and acidic residues" evidence="1">
    <location>
        <begin position="727"/>
        <end position="742"/>
    </location>
</feature>
<keyword evidence="3" id="KW-1185">Reference proteome</keyword>
<name>A0A3R7M5K3_9TRYP</name>
<evidence type="ECO:0000256" key="1">
    <source>
        <dbReference type="SAM" id="MobiDB-lite"/>
    </source>
</evidence>
<dbReference type="RefSeq" id="XP_029232203.1">
    <property type="nucleotide sequence ID" value="XM_029367693.1"/>
</dbReference>
<proteinExistence type="predicted"/>